<comment type="caution">
    <text evidence="3">The sequence shown here is derived from an EMBL/GenBank/DDBJ whole genome shotgun (WGS) entry which is preliminary data.</text>
</comment>
<reference evidence="3 4" key="1">
    <citation type="journal article" date="2012" name="Science">
        <title>Ecological populations of bacteria act as socially cohesive units of antibiotic production and resistance.</title>
        <authorList>
            <person name="Cordero O.X."/>
            <person name="Wildschutte H."/>
            <person name="Kirkup B."/>
            <person name="Proehl S."/>
            <person name="Ngo L."/>
            <person name="Hussain F."/>
            <person name="Le Roux F."/>
            <person name="Mincer T."/>
            <person name="Polz M.F."/>
        </authorList>
    </citation>
    <scope>NUCLEOTIDE SEQUENCE [LARGE SCALE GENOMIC DNA]</scope>
    <source>
        <strain evidence="3 4">ZF-129</strain>
    </source>
</reference>
<dbReference type="STRING" id="1187848.A1QO_02485"/>
<dbReference type="AlphaFoldDB" id="A0A1E5BK78"/>
<dbReference type="InterPro" id="IPR053721">
    <property type="entry name" value="Fimbrial_Adhesin_Reg"/>
</dbReference>
<evidence type="ECO:0000313" key="3">
    <source>
        <dbReference type="EMBL" id="OEE38264.1"/>
    </source>
</evidence>
<name>A0A1E5BK78_9VIBR</name>
<sequence length="72" mass="8028">MNERYIRALVKLTRVANADLLNATIDHILYGETQSGSANKHGVKQEAVARLAKRIIGLDRQVSDIIKLKNNT</sequence>
<keyword evidence="1" id="KW-0805">Transcription regulation</keyword>
<evidence type="ECO:0000256" key="1">
    <source>
        <dbReference type="ARBA" id="ARBA00023015"/>
    </source>
</evidence>
<protein>
    <submittedName>
        <fullName evidence="3">Uncharacterized protein</fullName>
    </submittedName>
</protein>
<dbReference type="Gene3D" id="1.10.10.2690">
    <property type="match status" value="1"/>
</dbReference>
<accession>A0A1E5BK78</accession>
<proteinExistence type="predicted"/>
<dbReference type="RefSeq" id="WP_017041258.1">
    <property type="nucleotide sequence ID" value="NZ_AJYQ02000002.1"/>
</dbReference>
<gene>
    <name evidence="3" type="ORF">A1QO_02485</name>
</gene>
<keyword evidence="2" id="KW-0804">Transcription</keyword>
<organism evidence="3 4">
    <name type="scientific">Vibrio genomosp. F10 str. ZF-129</name>
    <dbReference type="NCBI Taxonomy" id="1187848"/>
    <lineage>
        <taxon>Bacteria</taxon>
        <taxon>Pseudomonadati</taxon>
        <taxon>Pseudomonadota</taxon>
        <taxon>Gammaproteobacteria</taxon>
        <taxon>Vibrionales</taxon>
        <taxon>Vibrionaceae</taxon>
        <taxon>Vibrio</taxon>
    </lineage>
</organism>
<dbReference type="EMBL" id="AJYQ02000002">
    <property type="protein sequence ID" value="OEE38264.1"/>
    <property type="molecule type" value="Genomic_DNA"/>
</dbReference>
<evidence type="ECO:0000313" key="4">
    <source>
        <dbReference type="Proteomes" id="UP000094741"/>
    </source>
</evidence>
<dbReference type="Proteomes" id="UP000094741">
    <property type="component" value="Unassembled WGS sequence"/>
</dbReference>
<evidence type="ECO:0000256" key="2">
    <source>
        <dbReference type="ARBA" id="ARBA00023163"/>
    </source>
</evidence>